<sequence>MDKKRLFFIGGVFVTAIIAAFSYLLAKLPYLSVVGQLVIAIMIGMLLKTLISVPISLNSGISFSNKRLLKMGIILLGAKLNIVDIYEGGWFLSLSTLTNILIAFVAVIFFAKLLKVDKTLSLLTACGTAICGAAAVVAIAVQIKAQDEKTATSIAVVALLGTFFTILYTSLFPLLPLSKTEYGLFAGGTLHEIAHVIAASTPFGQEAVEAALIAKLSRVLMLVPIAFIVGLFFNKNKEISHCTTITFPWFIIGFLIMSILNTFGLFTEETKSYLQTIAYLLISMAMGALGLQVRIETLIKKGKSAFFACLFGSLVLSIAGFFIVFWTH</sequence>
<dbReference type="RefSeq" id="WP_061805064.1">
    <property type="nucleotide sequence ID" value="NZ_FOXX01000003.1"/>
</dbReference>
<dbReference type="GeneID" id="93710426"/>
<reference evidence="8 9" key="1">
    <citation type="submission" date="2016-10" db="EMBL/GenBank/DDBJ databases">
        <authorList>
            <person name="Varghese N."/>
            <person name="Submissions S."/>
        </authorList>
    </citation>
    <scope>NUCLEOTIDE SEQUENCE [LARGE SCALE GENOMIC DNA]</scope>
    <source>
        <strain evidence="8 9">DSM 13796</strain>
    </source>
</reference>
<gene>
    <name evidence="8" type="ORF">SAMN02745910_01734</name>
</gene>
<comment type="subcellular location">
    <subcellularLocation>
        <location evidence="1">Cell membrane</location>
        <topology evidence="1">Multi-pass membrane protein</topology>
    </subcellularLocation>
</comment>
<organism evidence="8 9">
    <name type="scientific">Priestia endophytica DSM 13796</name>
    <dbReference type="NCBI Taxonomy" id="1121089"/>
    <lineage>
        <taxon>Bacteria</taxon>
        <taxon>Bacillati</taxon>
        <taxon>Bacillota</taxon>
        <taxon>Bacilli</taxon>
        <taxon>Bacillales</taxon>
        <taxon>Bacillaceae</taxon>
        <taxon>Priestia</taxon>
    </lineage>
</organism>
<feature type="transmembrane region" description="Helical" evidence="7">
    <location>
        <begin position="212"/>
        <end position="233"/>
    </location>
</feature>
<feature type="transmembrane region" description="Helical" evidence="7">
    <location>
        <begin position="7"/>
        <end position="24"/>
    </location>
</feature>
<keyword evidence="3" id="KW-1003">Cell membrane</keyword>
<keyword evidence="6 7" id="KW-0472">Membrane</keyword>
<evidence type="ECO:0000256" key="4">
    <source>
        <dbReference type="ARBA" id="ARBA00022692"/>
    </source>
</evidence>
<dbReference type="Proteomes" id="UP000182762">
    <property type="component" value="Unassembled WGS sequence"/>
</dbReference>
<keyword evidence="9" id="KW-1185">Reference proteome</keyword>
<name>A0A1I5Z1D0_9BACI</name>
<dbReference type="PANTHER" id="PTHR30106:SF2">
    <property type="entry name" value="UPF0324 INNER MEMBRANE PROTEIN YEIH"/>
    <property type="match status" value="1"/>
</dbReference>
<comment type="caution">
    <text evidence="8">The sequence shown here is derived from an EMBL/GenBank/DDBJ whole genome shotgun (WGS) entry which is preliminary data.</text>
</comment>
<proteinExistence type="inferred from homology"/>
<evidence type="ECO:0000313" key="8">
    <source>
        <dbReference type="EMBL" id="SFQ50324.1"/>
    </source>
</evidence>
<evidence type="ECO:0000313" key="9">
    <source>
        <dbReference type="Proteomes" id="UP000182762"/>
    </source>
</evidence>
<evidence type="ECO:0000256" key="7">
    <source>
        <dbReference type="SAM" id="Phobius"/>
    </source>
</evidence>
<evidence type="ECO:0000256" key="6">
    <source>
        <dbReference type="ARBA" id="ARBA00023136"/>
    </source>
</evidence>
<evidence type="ECO:0000256" key="2">
    <source>
        <dbReference type="ARBA" id="ARBA00007977"/>
    </source>
</evidence>
<feature type="transmembrane region" description="Helical" evidence="7">
    <location>
        <begin position="272"/>
        <end position="293"/>
    </location>
</feature>
<keyword evidence="4 7" id="KW-0812">Transmembrane</keyword>
<keyword evidence="5 7" id="KW-1133">Transmembrane helix</keyword>
<protein>
    <submittedName>
        <fullName evidence="8">Conserved hypothetical integral membrane protein</fullName>
    </submittedName>
</protein>
<dbReference type="InterPro" id="IPR018383">
    <property type="entry name" value="UPF0324_pro"/>
</dbReference>
<comment type="similarity">
    <text evidence="2">Belongs to the UPF0324 family.</text>
</comment>
<feature type="transmembrane region" description="Helical" evidence="7">
    <location>
        <begin position="92"/>
        <end position="113"/>
    </location>
</feature>
<feature type="transmembrane region" description="Helical" evidence="7">
    <location>
        <begin position="305"/>
        <end position="326"/>
    </location>
</feature>
<dbReference type="Pfam" id="PF03601">
    <property type="entry name" value="Cons_hypoth698"/>
    <property type="match status" value="1"/>
</dbReference>
<evidence type="ECO:0000256" key="5">
    <source>
        <dbReference type="ARBA" id="ARBA00022989"/>
    </source>
</evidence>
<evidence type="ECO:0000256" key="1">
    <source>
        <dbReference type="ARBA" id="ARBA00004651"/>
    </source>
</evidence>
<feature type="transmembrane region" description="Helical" evidence="7">
    <location>
        <begin position="153"/>
        <end position="175"/>
    </location>
</feature>
<feature type="transmembrane region" description="Helical" evidence="7">
    <location>
        <begin position="245"/>
        <end position="266"/>
    </location>
</feature>
<dbReference type="PANTHER" id="PTHR30106">
    <property type="entry name" value="INNER MEMBRANE PROTEIN YEIH-RELATED"/>
    <property type="match status" value="1"/>
</dbReference>
<feature type="transmembrane region" description="Helical" evidence="7">
    <location>
        <begin position="120"/>
        <end position="141"/>
    </location>
</feature>
<accession>A0A1I5Z1D0</accession>
<evidence type="ECO:0000256" key="3">
    <source>
        <dbReference type="ARBA" id="ARBA00022475"/>
    </source>
</evidence>
<dbReference type="EMBL" id="FOXX01000003">
    <property type="protein sequence ID" value="SFQ50324.1"/>
    <property type="molecule type" value="Genomic_DNA"/>
</dbReference>